<gene>
    <name evidence="2" type="ORF">FHR80_000382</name>
</gene>
<organism evidence="2 3">
    <name type="scientific">Cellulomonas cellasea</name>
    <dbReference type="NCBI Taxonomy" id="43670"/>
    <lineage>
        <taxon>Bacteria</taxon>
        <taxon>Bacillati</taxon>
        <taxon>Actinomycetota</taxon>
        <taxon>Actinomycetes</taxon>
        <taxon>Micrococcales</taxon>
        <taxon>Cellulomonadaceae</taxon>
        <taxon>Cellulomonas</taxon>
    </lineage>
</organism>
<reference evidence="2 3" key="2">
    <citation type="submission" date="2020-08" db="EMBL/GenBank/DDBJ databases">
        <authorList>
            <person name="Partida-Martinez L."/>
            <person name="Huntemann M."/>
            <person name="Clum A."/>
            <person name="Wang J."/>
            <person name="Palaniappan K."/>
            <person name="Ritter S."/>
            <person name="Chen I.-M."/>
            <person name="Stamatis D."/>
            <person name="Reddy T."/>
            <person name="O'Malley R."/>
            <person name="Daum C."/>
            <person name="Shapiro N."/>
            <person name="Ivanova N."/>
            <person name="Kyrpides N."/>
            <person name="Woyke T."/>
        </authorList>
    </citation>
    <scope>NUCLEOTIDE SEQUENCE [LARGE SCALE GENOMIC DNA]</scope>
    <source>
        <strain evidence="2 3">RAS26</strain>
    </source>
</reference>
<sequence length="228" mass="24909">MALLPRLRQLMRRPTSASRVGARRPTTATRRGDTLHEDALRSMLSDDPNNERAFSALAEIVRRRAAETSHDGDPLSAPTDESERQRAADLAVWSLGEELAGNPRAWYPLIEVARLSVRDDHEGTLRRLTTAAERDPSGQALAAGLGVLRDAGLPVDALSLGVGHWRPREHDPEIARQLVLAALEADRPFEAKQHLASLDLYPDARAVADLRAELGRAITQAQQHAPGA</sequence>
<name>A0A7W4Y9E1_9CELL</name>
<dbReference type="AlphaFoldDB" id="A0A7W4Y9E1"/>
<evidence type="ECO:0000256" key="1">
    <source>
        <dbReference type="SAM" id="MobiDB-lite"/>
    </source>
</evidence>
<reference evidence="2 3" key="1">
    <citation type="submission" date="2020-08" db="EMBL/GenBank/DDBJ databases">
        <title>The Agave Microbiome: Exploring the role of microbial communities in plant adaptations to desert environments.</title>
        <authorList>
            <person name="Partida-Martinez L.P."/>
        </authorList>
    </citation>
    <scope>NUCLEOTIDE SEQUENCE [LARGE SCALE GENOMIC DNA]</scope>
    <source>
        <strain evidence="2 3">RAS26</strain>
    </source>
</reference>
<feature type="region of interest" description="Disordered" evidence="1">
    <location>
        <begin position="1"/>
        <end position="33"/>
    </location>
</feature>
<feature type="compositionally biased region" description="Low complexity" evidence="1">
    <location>
        <begin position="1"/>
        <end position="14"/>
    </location>
</feature>
<feature type="region of interest" description="Disordered" evidence="1">
    <location>
        <begin position="65"/>
        <end position="84"/>
    </location>
</feature>
<evidence type="ECO:0000313" key="2">
    <source>
        <dbReference type="EMBL" id="MBB2921488.1"/>
    </source>
</evidence>
<dbReference type="Proteomes" id="UP000518206">
    <property type="component" value="Unassembled WGS sequence"/>
</dbReference>
<comment type="caution">
    <text evidence="2">The sequence shown here is derived from an EMBL/GenBank/DDBJ whole genome shotgun (WGS) entry which is preliminary data.</text>
</comment>
<dbReference type="RefSeq" id="WP_183294496.1">
    <property type="nucleotide sequence ID" value="NZ_JACHVX010000001.1"/>
</dbReference>
<proteinExistence type="predicted"/>
<evidence type="ECO:0000313" key="3">
    <source>
        <dbReference type="Proteomes" id="UP000518206"/>
    </source>
</evidence>
<accession>A0A7W4Y9E1</accession>
<dbReference type="EMBL" id="JACHVX010000001">
    <property type="protein sequence ID" value="MBB2921488.1"/>
    <property type="molecule type" value="Genomic_DNA"/>
</dbReference>
<protein>
    <submittedName>
        <fullName evidence="2">Uncharacterized protein</fullName>
    </submittedName>
</protein>